<dbReference type="RefSeq" id="WP_070607307.1">
    <property type="nucleotide sequence ID" value="NZ_CACRSW010000003.1"/>
</dbReference>
<protein>
    <submittedName>
        <fullName evidence="1">Uncharacterized protein</fullName>
    </submittedName>
</protein>
<organism evidence="1">
    <name type="scientific">Anaerococcus vaginalis</name>
    <dbReference type="NCBI Taxonomy" id="33037"/>
    <lineage>
        <taxon>Bacteria</taxon>
        <taxon>Bacillati</taxon>
        <taxon>Bacillota</taxon>
        <taxon>Tissierellia</taxon>
        <taxon>Tissierellales</taxon>
        <taxon>Peptoniphilaceae</taxon>
        <taxon>Anaerococcus</taxon>
    </lineage>
</organism>
<proteinExistence type="predicted"/>
<name>A0A6N2RD88_9FIRM</name>
<accession>A0A6N2RD88</accession>
<sequence length="204" mass="24710">MKLKRSKKGEFVPVIKNNKIYYGGYQNDLKEVGVSKFYRDRSCVVTAFTNTYLYLYRKDEKFSLDQFNDYQYWFFQIIKPRVYGVPTARLLDFKLNKFRKSYHLKLKSHILEDNPIKRKSMEEIANFIFQAIEKDLPVIFFNWVSRSIRVMKHHGVTITEIEKFEDDYKLTISSWGEVYKISLKEFLRQNRTYTGFIYFEKDNI</sequence>
<dbReference type="EMBL" id="CACRSW010000003">
    <property type="protein sequence ID" value="VYS79123.1"/>
    <property type="molecule type" value="Genomic_DNA"/>
</dbReference>
<gene>
    <name evidence="1" type="ORF">AVLFYP127_01353</name>
</gene>
<reference evidence="1" key="1">
    <citation type="submission" date="2019-11" db="EMBL/GenBank/DDBJ databases">
        <authorList>
            <person name="Feng L."/>
        </authorList>
    </citation>
    <scope>NUCLEOTIDE SEQUENCE</scope>
    <source>
        <strain evidence="1">AvaginalisLFYP127</strain>
    </source>
</reference>
<evidence type="ECO:0000313" key="1">
    <source>
        <dbReference type="EMBL" id="VYS79123.1"/>
    </source>
</evidence>
<dbReference type="AlphaFoldDB" id="A0A6N2RD88"/>